<feature type="region of interest" description="Disordered" evidence="1">
    <location>
        <begin position="25"/>
        <end position="81"/>
    </location>
</feature>
<evidence type="ECO:0000313" key="3">
    <source>
        <dbReference type="Proteomes" id="UP000642284"/>
    </source>
</evidence>
<evidence type="ECO:0008006" key="4">
    <source>
        <dbReference type="Google" id="ProtNLM"/>
    </source>
</evidence>
<protein>
    <recommendedName>
        <fullName evidence="4">DUF4352 domain-containing protein</fullName>
    </recommendedName>
</protein>
<accession>A0ABR7S9U2</accession>
<name>A0ABR7S9U2_9ACTN</name>
<reference evidence="2 3" key="1">
    <citation type="submission" date="2020-08" db="EMBL/GenBank/DDBJ databases">
        <title>Genemic of Streptomyces polyaspartic.</title>
        <authorList>
            <person name="Liu W."/>
        </authorList>
    </citation>
    <scope>NUCLEOTIDE SEQUENCE [LARGE SCALE GENOMIC DNA]</scope>
    <source>
        <strain evidence="2 3">TRM66268-LWL</strain>
    </source>
</reference>
<evidence type="ECO:0000313" key="2">
    <source>
        <dbReference type="EMBL" id="MBC9711904.1"/>
    </source>
</evidence>
<dbReference type="RefSeq" id="WP_187812414.1">
    <property type="nucleotide sequence ID" value="NZ_JACTVJ010000004.1"/>
</dbReference>
<proteinExistence type="predicted"/>
<dbReference type="EMBL" id="JACTVJ010000004">
    <property type="protein sequence ID" value="MBC9711904.1"/>
    <property type="molecule type" value="Genomic_DNA"/>
</dbReference>
<evidence type="ECO:0000256" key="1">
    <source>
        <dbReference type="SAM" id="MobiDB-lite"/>
    </source>
</evidence>
<sequence>MKLRHVRAVAVCALVVVVLTGARRGGDGGCDDDHDSSGSSGGSGGVDVVETTIPPLPTESVTTAAPTPDAPSTKKPKGKVTSAKGEVRIVGCVVEKATASSGTITFKYEVTNRNTVMAADYRATLASVDPDGTLRAEGLVIQSQIAPGATWPGETRGSYVVGAGQKAPSAGSCKVGEITKTNVPAPG</sequence>
<keyword evidence="3" id="KW-1185">Reference proteome</keyword>
<comment type="caution">
    <text evidence="2">The sequence shown here is derived from an EMBL/GenBank/DDBJ whole genome shotgun (WGS) entry which is preliminary data.</text>
</comment>
<dbReference type="Proteomes" id="UP000642284">
    <property type="component" value="Unassembled WGS sequence"/>
</dbReference>
<gene>
    <name evidence="2" type="ORF">H9Y04_04880</name>
</gene>
<feature type="compositionally biased region" description="Low complexity" evidence="1">
    <location>
        <begin position="62"/>
        <end position="73"/>
    </location>
</feature>
<organism evidence="2 3">
    <name type="scientific">Streptomyces polyasparticus</name>
    <dbReference type="NCBI Taxonomy" id="2767826"/>
    <lineage>
        <taxon>Bacteria</taxon>
        <taxon>Bacillati</taxon>
        <taxon>Actinomycetota</taxon>
        <taxon>Actinomycetes</taxon>
        <taxon>Kitasatosporales</taxon>
        <taxon>Streptomycetaceae</taxon>
        <taxon>Streptomyces</taxon>
    </lineage>
</organism>